<dbReference type="InterPro" id="IPR000873">
    <property type="entry name" value="AMP-dep_synth/lig_dom"/>
</dbReference>
<dbReference type="KEGG" id="anr:Ana3638_17110"/>
<organism evidence="2 3">
    <name type="scientific">Anaerocolumna sedimenticola</name>
    <dbReference type="NCBI Taxonomy" id="2696063"/>
    <lineage>
        <taxon>Bacteria</taxon>
        <taxon>Bacillati</taxon>
        <taxon>Bacillota</taxon>
        <taxon>Clostridia</taxon>
        <taxon>Lachnospirales</taxon>
        <taxon>Lachnospiraceae</taxon>
        <taxon>Anaerocolumna</taxon>
    </lineage>
</organism>
<gene>
    <name evidence="2" type="ORF">Ana3638_17110</name>
</gene>
<dbReference type="AlphaFoldDB" id="A0A6P1TM43"/>
<protein>
    <submittedName>
        <fullName evidence="2">AMP-binding protein</fullName>
    </submittedName>
</protein>
<accession>A0A6P1TM43</accession>
<name>A0A6P1TM43_9FIRM</name>
<dbReference type="Pfam" id="PF00501">
    <property type="entry name" value="AMP-binding"/>
    <property type="match status" value="1"/>
</dbReference>
<evidence type="ECO:0000313" key="3">
    <source>
        <dbReference type="Proteomes" id="UP000464314"/>
    </source>
</evidence>
<reference evidence="2 3" key="1">
    <citation type="submission" date="2020-01" db="EMBL/GenBank/DDBJ databases">
        <title>Genome analysis of Anaerocolumna sp. CBA3638.</title>
        <authorList>
            <person name="Kim J."/>
            <person name="Roh S.W."/>
        </authorList>
    </citation>
    <scope>NUCLEOTIDE SEQUENCE [LARGE SCALE GENOMIC DNA]</scope>
    <source>
        <strain evidence="2 3">CBA3638</strain>
    </source>
</reference>
<dbReference type="Proteomes" id="UP000464314">
    <property type="component" value="Chromosome"/>
</dbReference>
<dbReference type="Gene3D" id="3.40.50.980">
    <property type="match status" value="1"/>
</dbReference>
<dbReference type="PANTHER" id="PTHR42814">
    <property type="entry name" value="AMP-BINDING DOMAIN-CONTAINING PROTEIN"/>
    <property type="match status" value="1"/>
</dbReference>
<keyword evidence="3" id="KW-1185">Reference proteome</keyword>
<feature type="domain" description="AMP-dependent synthetase/ligase" evidence="1">
    <location>
        <begin position="12"/>
        <end position="82"/>
    </location>
</feature>
<dbReference type="EMBL" id="CP048000">
    <property type="protein sequence ID" value="QHQ62290.1"/>
    <property type="molecule type" value="Genomic_DNA"/>
</dbReference>
<proteinExistence type="predicted"/>
<dbReference type="PANTHER" id="PTHR42814:SF3">
    <property type="entry name" value="BETA-N-ACETYLHEXOSAMINIDASE"/>
    <property type="match status" value="1"/>
</dbReference>
<evidence type="ECO:0000313" key="2">
    <source>
        <dbReference type="EMBL" id="QHQ62290.1"/>
    </source>
</evidence>
<sequence>MFVNKNLADVLDKKCLEFEDREALVYPLTGEKLTYGQLKELSTSFAKGLAALGVKKGDHIAILSLNSPLYVALEIAAARIGLYWYV</sequence>
<dbReference type="SUPFAM" id="SSF56801">
    <property type="entry name" value="Acetyl-CoA synthetase-like"/>
    <property type="match status" value="1"/>
</dbReference>
<evidence type="ECO:0000259" key="1">
    <source>
        <dbReference type="Pfam" id="PF00501"/>
    </source>
</evidence>